<dbReference type="Proteomes" id="UP000270673">
    <property type="component" value="Chromosome"/>
</dbReference>
<dbReference type="AlphaFoldDB" id="A0A3S9VSG4"/>
<dbReference type="InterPro" id="IPR053148">
    <property type="entry name" value="PD-DEXK-like_domain"/>
</dbReference>
<reference evidence="2 3" key="1">
    <citation type="submission" date="2018-10" db="EMBL/GenBank/DDBJ databases">
        <title>Butyricimonas faecalis sp. nov., isolated from human faeces and emended description of the genus Butyricimonas.</title>
        <authorList>
            <person name="Le Roy T."/>
            <person name="Van der Smissen P."/>
            <person name="Paquot A."/>
            <person name="Delzenne N."/>
            <person name="Muccioli G."/>
            <person name="Collet J.-F."/>
            <person name="Cani P.D."/>
        </authorList>
    </citation>
    <scope>NUCLEOTIDE SEQUENCE [LARGE SCALE GENOMIC DNA]</scope>
    <source>
        <strain evidence="2 3">H184</strain>
    </source>
</reference>
<dbReference type="EMBL" id="CP032819">
    <property type="protein sequence ID" value="AZS29429.1"/>
    <property type="molecule type" value="Genomic_DNA"/>
</dbReference>
<dbReference type="RefSeq" id="WP_106480174.1">
    <property type="nucleotide sequence ID" value="NZ_CP032819.1"/>
</dbReference>
<sequence>MKEHYSLETQYLIAAQTIKTAILQSQYQAVKLVNKEQLSLYYGVGRYISQSSRNKYWGTGAIPYISNKLHKELPGLRGFSETNIRLMRIFYEEWKILDENSSVVTDELQLPNNKTNTNSSVTIDNLSILQNTANEIQLLIRPKLKNFPIEELKKLL</sequence>
<gene>
    <name evidence="2" type="ORF">D8S85_07530</name>
</gene>
<feature type="domain" description="YhcG N-terminal" evidence="1">
    <location>
        <begin position="18"/>
        <end position="106"/>
    </location>
</feature>
<name>A0A3S9VSG4_9BACT</name>
<proteinExistence type="predicted"/>
<evidence type="ECO:0000313" key="3">
    <source>
        <dbReference type="Proteomes" id="UP000270673"/>
    </source>
</evidence>
<dbReference type="KEGG" id="buy:D8S85_07530"/>
<dbReference type="PANTHER" id="PTHR30547:SF0">
    <property type="entry name" value="BLR8175 PROTEIN"/>
    <property type="match status" value="1"/>
</dbReference>
<accession>A0A3S9VSG4</accession>
<evidence type="ECO:0000313" key="2">
    <source>
        <dbReference type="EMBL" id="AZS29429.1"/>
    </source>
</evidence>
<dbReference type="InterPro" id="IPR041527">
    <property type="entry name" value="YhcG_N"/>
</dbReference>
<protein>
    <submittedName>
        <fullName evidence="2">DUF1016 family protein</fullName>
    </submittedName>
</protein>
<keyword evidence="3" id="KW-1185">Reference proteome</keyword>
<dbReference type="OrthoDB" id="9801263at2"/>
<dbReference type="PANTHER" id="PTHR30547">
    <property type="entry name" value="UNCHARACTERIZED PROTEIN YHCG-RELATED"/>
    <property type="match status" value="1"/>
</dbReference>
<evidence type="ECO:0000259" key="1">
    <source>
        <dbReference type="Pfam" id="PF17761"/>
    </source>
</evidence>
<organism evidence="2 3">
    <name type="scientific">Butyricimonas faecalis</name>
    <dbReference type="NCBI Taxonomy" id="2093856"/>
    <lineage>
        <taxon>Bacteria</taxon>
        <taxon>Pseudomonadati</taxon>
        <taxon>Bacteroidota</taxon>
        <taxon>Bacteroidia</taxon>
        <taxon>Bacteroidales</taxon>
        <taxon>Odoribacteraceae</taxon>
        <taxon>Butyricimonas</taxon>
    </lineage>
</organism>
<dbReference type="Pfam" id="PF17761">
    <property type="entry name" value="DUF1016_N"/>
    <property type="match status" value="1"/>
</dbReference>